<feature type="region of interest" description="Disordered" evidence="5">
    <location>
        <begin position="930"/>
        <end position="949"/>
    </location>
</feature>
<dbReference type="InterPro" id="IPR013320">
    <property type="entry name" value="ConA-like_dom_sf"/>
</dbReference>
<dbReference type="NCBIfam" id="TIGR04183">
    <property type="entry name" value="Por_Secre_tail"/>
    <property type="match status" value="1"/>
</dbReference>
<dbReference type="CDD" id="cd04842">
    <property type="entry name" value="Peptidases_S8_Kp43_protease"/>
    <property type="match status" value="1"/>
</dbReference>
<dbReference type="CDD" id="cd00063">
    <property type="entry name" value="FN3"/>
    <property type="match status" value="2"/>
</dbReference>
<keyword evidence="2 4" id="KW-0378">Hydrolase</keyword>
<evidence type="ECO:0000259" key="8">
    <source>
        <dbReference type="PROSITE" id="PS50853"/>
    </source>
</evidence>
<accession>A0ABT8KYV3</accession>
<dbReference type="InterPro" id="IPR000998">
    <property type="entry name" value="MAM_dom"/>
</dbReference>
<dbReference type="RefSeq" id="WP_346755134.1">
    <property type="nucleotide sequence ID" value="NZ_JAUJEA010000015.1"/>
</dbReference>
<dbReference type="SUPFAM" id="SSF49899">
    <property type="entry name" value="Concanavalin A-like lectins/glucanases"/>
    <property type="match status" value="2"/>
</dbReference>
<dbReference type="InterPro" id="IPR051560">
    <property type="entry name" value="MAM_domain-containing"/>
</dbReference>
<feature type="compositionally biased region" description="Low complexity" evidence="5">
    <location>
        <begin position="939"/>
        <end position="949"/>
    </location>
</feature>
<comment type="caution">
    <text evidence="9">The sequence shown here is derived from an EMBL/GenBank/DDBJ whole genome shotgun (WGS) entry which is preliminary data.</text>
</comment>
<evidence type="ECO:0000256" key="3">
    <source>
        <dbReference type="ARBA" id="ARBA00022825"/>
    </source>
</evidence>
<dbReference type="PROSITE" id="PS51892">
    <property type="entry name" value="SUBTILASE"/>
    <property type="match status" value="1"/>
</dbReference>
<dbReference type="Pfam" id="PF00082">
    <property type="entry name" value="Peptidase_S8"/>
    <property type="match status" value="1"/>
</dbReference>
<dbReference type="InterPro" id="IPR034058">
    <property type="entry name" value="TagA/B/C/D_pept_dom"/>
</dbReference>
<sequence>MNNKPLRWKIVLLVFLLSGTVSFAQTPFEKAQIARQYDQVKLSQLQNQLARKAALNKAQALQMAAQRGWEIRKVNLDGSYDELMAVSSDGHPIYYTLFNVNAAKSTRADQLNSGGSLGLTLDGQNMTAHVWDGGPTRPTHQEFDGPGGNNRVTINDGVTTLNNNSFHAQHVTGTIVASGVNANAKGMAPQAKALTHDWDTDLSEAATEAANGMLLSNHSYGFRADLVPDWYFGAYIGESRDWDDLMYNSPFYLMVVAAGNDGNDNTSNGNPLNGNSSYDKLTGHSTSKNNLVVANGQDANVTSDGTLNSVTINSGSSEGPTDDLRIKPDITGNGTQLFSTFHNSDVAYNTISGTSMAAPNVTGTLLLLQQHYNNVNGGFMRAATLKGLALHTADDAGPSGPDAVYGWGLLNGKAAAQAISQNGNESKVEELTLSPGQTYTVDVTSDGVNPLLASISWTDPAGTANTGTANLTTPVLVNDLDIRVTQNTSTFEPHKLTGVNTNTTGDNNVDPFERVDVAGASGTYTITVTHKGSLTGGSQNYTLIVTGLSGQAVACNTPTGLSSSNIAETSFTLSWNAVTGALSYDVDIDGTVTNTTATSMNVTGLTASTTYNAKVRAVCASATSAYSATIQVTTSGPGGLDCPNTISVFPYTESFESDIGVWNQPTGDDGDWVRDSGGTPSNGTGPSTGADGSFYMFIEASNNSSLGAIGYPDKVAIFESPCLDLSSETSANFIFDYHMNGTAMGTLNLDVTTDGSNWTNLWTRSGSQGNAWIEETIDLASYLGQTIKLRFHGTTGSSWSSDMAIDDIEVTTGAVATCDVPTGLASSNIGETSFTLTWNAVTGAVSYDVDVDGTVTNTTSTSTNITGLTASTTYNAKVRAVCASATSAYSSTIQVTTLDPSGLDCPNTVSSFPYSESFESGIGVWNQPTGDDGNWVRDSGGTPSNGTGPSTGADGSFYMFIEASNNNSTGAIGYPNKVAIFESPCIDLSGETAASFIFNYHMNGTSMGTLNLDVTTDDTNWTNLWTRSGSQGNSWNQETIDLASYIGQTIKLRFHGTTGSSWSSDMAIDNVQITTGNTITYCSASSNGCGTYEYISNVAIGSIDHGTNCSSGGYEDNTGISTDLSGSQSLTITIGRPDAADQVGAWIDWNQDGDFNDANESISVTFSGSAGTGTVTVPSGAASGATRMRVRVNYNAAAPACGNTTYGETEDYTVNVITSVAANYITSTIDHVSGFTTYPNPAKQELNINLPADAIKSLKVFSLNGAEIKNIRTYQNKVDVSRLQSGVYLISVVTDQGVYQNTFIKEQ</sequence>
<dbReference type="SMART" id="SM00060">
    <property type="entry name" value="FN3"/>
    <property type="match status" value="2"/>
</dbReference>
<keyword evidence="10" id="KW-1185">Reference proteome</keyword>
<dbReference type="CDD" id="cd06263">
    <property type="entry name" value="MAM"/>
    <property type="match status" value="2"/>
</dbReference>
<dbReference type="PROSITE" id="PS00138">
    <property type="entry name" value="SUBTILASE_SER"/>
    <property type="match status" value="1"/>
</dbReference>
<protein>
    <submittedName>
        <fullName evidence="9">S8 family serine peptidase</fullName>
    </submittedName>
</protein>
<reference evidence="9" key="1">
    <citation type="submission" date="2023-06" db="EMBL/GenBank/DDBJ databases">
        <title>Genomic of Parafulvivirga corallium.</title>
        <authorList>
            <person name="Wang G."/>
        </authorList>
    </citation>
    <scope>NUCLEOTIDE SEQUENCE</scope>
    <source>
        <strain evidence="9">BMA10</strain>
    </source>
</reference>
<gene>
    <name evidence="9" type="ORF">QQ008_27240</name>
</gene>
<evidence type="ECO:0000313" key="9">
    <source>
        <dbReference type="EMBL" id="MDN5205112.1"/>
    </source>
</evidence>
<dbReference type="InterPro" id="IPR045474">
    <property type="entry name" value="GEVED"/>
</dbReference>
<evidence type="ECO:0000313" key="10">
    <source>
        <dbReference type="Proteomes" id="UP001172082"/>
    </source>
</evidence>
<evidence type="ECO:0000256" key="4">
    <source>
        <dbReference type="PROSITE-ProRule" id="PRU01240"/>
    </source>
</evidence>
<feature type="region of interest" description="Disordered" evidence="5">
    <location>
        <begin position="666"/>
        <end position="687"/>
    </location>
</feature>
<dbReference type="InterPro" id="IPR036852">
    <property type="entry name" value="Peptidase_S8/S53_dom_sf"/>
</dbReference>
<dbReference type="Gene3D" id="2.60.40.10">
    <property type="entry name" value="Immunoglobulins"/>
    <property type="match status" value="2"/>
</dbReference>
<evidence type="ECO:0000256" key="1">
    <source>
        <dbReference type="ARBA" id="ARBA00022670"/>
    </source>
</evidence>
<dbReference type="Pfam" id="PF00629">
    <property type="entry name" value="MAM"/>
    <property type="match status" value="2"/>
</dbReference>
<keyword evidence="1 4" id="KW-0645">Protease</keyword>
<evidence type="ECO:0000256" key="5">
    <source>
        <dbReference type="SAM" id="MobiDB-lite"/>
    </source>
</evidence>
<feature type="active site" description="Charge relay system" evidence="4">
    <location>
        <position position="167"/>
    </location>
</feature>
<keyword evidence="6" id="KW-0732">Signal</keyword>
<feature type="domain" description="Fibronectin type-III" evidence="8">
    <location>
        <begin position="820"/>
        <end position="900"/>
    </location>
</feature>
<dbReference type="Gene3D" id="3.40.50.200">
    <property type="entry name" value="Peptidase S8/S53 domain"/>
    <property type="match status" value="1"/>
</dbReference>
<dbReference type="PROSITE" id="PS50060">
    <property type="entry name" value="MAM_2"/>
    <property type="match status" value="2"/>
</dbReference>
<dbReference type="SUPFAM" id="SSF52743">
    <property type="entry name" value="Subtilisin-like"/>
    <property type="match status" value="1"/>
</dbReference>
<dbReference type="EMBL" id="JAUJEA010000015">
    <property type="protein sequence ID" value="MDN5205112.1"/>
    <property type="molecule type" value="Genomic_DNA"/>
</dbReference>
<dbReference type="Gene3D" id="2.60.120.380">
    <property type="match status" value="1"/>
</dbReference>
<keyword evidence="3 4" id="KW-0720">Serine protease</keyword>
<feature type="chain" id="PRO_5046430951" evidence="6">
    <location>
        <begin position="25"/>
        <end position="1307"/>
    </location>
</feature>
<dbReference type="Proteomes" id="UP001172082">
    <property type="component" value="Unassembled WGS sequence"/>
</dbReference>
<organism evidence="9 10">
    <name type="scientific">Splendidivirga corallicola</name>
    <dbReference type="NCBI Taxonomy" id="3051826"/>
    <lineage>
        <taxon>Bacteria</taxon>
        <taxon>Pseudomonadati</taxon>
        <taxon>Bacteroidota</taxon>
        <taxon>Cytophagia</taxon>
        <taxon>Cytophagales</taxon>
        <taxon>Splendidivirgaceae</taxon>
        <taxon>Splendidivirga</taxon>
    </lineage>
</organism>
<proteinExistence type="inferred from homology"/>
<dbReference type="InterPro" id="IPR003961">
    <property type="entry name" value="FN3_dom"/>
</dbReference>
<dbReference type="Pfam" id="PF00041">
    <property type="entry name" value="fn3"/>
    <property type="match status" value="2"/>
</dbReference>
<feature type="signal peptide" evidence="6">
    <location>
        <begin position="1"/>
        <end position="24"/>
    </location>
</feature>
<evidence type="ECO:0000259" key="7">
    <source>
        <dbReference type="PROSITE" id="PS50060"/>
    </source>
</evidence>
<dbReference type="Gene3D" id="2.60.120.200">
    <property type="match status" value="2"/>
</dbReference>
<feature type="domain" description="Fibronectin type-III" evidence="8">
    <location>
        <begin position="557"/>
        <end position="637"/>
    </location>
</feature>
<dbReference type="PANTHER" id="PTHR23282:SF101">
    <property type="entry name" value="MAM DOMAIN-CONTAINING PROTEIN"/>
    <property type="match status" value="1"/>
</dbReference>
<feature type="domain" description="MAM" evidence="7">
    <location>
        <begin position="651"/>
        <end position="820"/>
    </location>
</feature>
<dbReference type="SUPFAM" id="SSF49785">
    <property type="entry name" value="Galactose-binding domain-like"/>
    <property type="match status" value="1"/>
</dbReference>
<dbReference type="InterPro" id="IPR013783">
    <property type="entry name" value="Ig-like_fold"/>
</dbReference>
<dbReference type="InterPro" id="IPR008979">
    <property type="entry name" value="Galactose-bd-like_sf"/>
</dbReference>
<dbReference type="InterPro" id="IPR000209">
    <property type="entry name" value="Peptidase_S8/S53_dom"/>
</dbReference>
<feature type="compositionally biased region" description="Low complexity" evidence="5">
    <location>
        <begin position="676"/>
        <end position="687"/>
    </location>
</feature>
<feature type="active site" description="Charge relay system" evidence="4">
    <location>
        <position position="132"/>
    </location>
</feature>
<feature type="domain" description="MAM" evidence="7">
    <location>
        <begin position="914"/>
        <end position="1084"/>
    </location>
</feature>
<comment type="similarity">
    <text evidence="4">Belongs to the peptidase S8 family.</text>
</comment>
<dbReference type="InterPro" id="IPR023828">
    <property type="entry name" value="Peptidase_S8_Ser-AS"/>
</dbReference>
<dbReference type="PROSITE" id="PS50853">
    <property type="entry name" value="FN3"/>
    <property type="match status" value="2"/>
</dbReference>
<evidence type="ECO:0000256" key="6">
    <source>
        <dbReference type="SAM" id="SignalP"/>
    </source>
</evidence>
<dbReference type="Pfam" id="PF20009">
    <property type="entry name" value="GEVED"/>
    <property type="match status" value="1"/>
</dbReference>
<dbReference type="SUPFAM" id="SSF49265">
    <property type="entry name" value="Fibronectin type III"/>
    <property type="match status" value="2"/>
</dbReference>
<dbReference type="PANTHER" id="PTHR23282">
    <property type="entry name" value="APICAL ENDOSOMAL GLYCOPROTEIN PRECURSOR"/>
    <property type="match status" value="1"/>
</dbReference>
<evidence type="ECO:0000256" key="2">
    <source>
        <dbReference type="ARBA" id="ARBA00022801"/>
    </source>
</evidence>
<dbReference type="Pfam" id="PF18962">
    <property type="entry name" value="Por_Secre_tail"/>
    <property type="match status" value="1"/>
</dbReference>
<name>A0ABT8KYV3_9BACT</name>
<feature type="active site" description="Charge relay system" evidence="4">
    <location>
        <position position="355"/>
    </location>
</feature>
<dbReference type="InterPro" id="IPR036116">
    <property type="entry name" value="FN3_sf"/>
</dbReference>
<dbReference type="SMART" id="SM00137">
    <property type="entry name" value="MAM"/>
    <property type="match status" value="2"/>
</dbReference>
<dbReference type="InterPro" id="IPR026444">
    <property type="entry name" value="Secre_tail"/>
</dbReference>